<gene>
    <name evidence="1" type="ORF">PORY_002613</name>
</gene>
<evidence type="ECO:0000313" key="1">
    <source>
        <dbReference type="EMBL" id="KAG4303960.1"/>
    </source>
</evidence>
<name>A0ACB7C9C4_9ASCO</name>
<sequence>KINFKITNMKNKSVQKNNMHEEKIEILMNWIRNNRIFVHSSIALSKQDDKVPKNVILSPKTSKLSYILSNSKIPDILNLCIAYMYEKNLGQKSLWYGYLQIMPEKVDIPKLWDDEKNWLKGTEIEYIGGLDITELHQAYENLIRPFIKENKKILDPNIFTYNNFLKAISVVRSRAFEIDNFHGLGLVPFADMFNHTSTKEHIHFQTFYEVCSSCGSAYCCNTEHLQKNSYINSSINYIKNQLSKTNNYKKNELFYDTCDMVIYNSPSSLDEIFNTYGSHGNDVLLSRYGFSIPQNKWDRITMSKTIEKKYIKSDRLSWWKLHGFNISYQMNFFQKYFSNDDIKNYINQCNSNHNYTDVCSCQKNKYLFLQDSLFLAFPSIPSQSLIFFITLLSLNNKLFEKLKKNIKNTIAFILNIIKLQTFFFSTGSIKKFKYQKHITLLIIFKINKILLNSINNRLKKYNQTLNLDFIYENTETQIKNYRKKWTKIVLQNELNILNNTQKKCINIINITKSILKQKKLYLLKNI</sequence>
<dbReference type="EMBL" id="JABTEG010000013">
    <property type="protein sequence ID" value="KAG4303960.1"/>
    <property type="molecule type" value="Genomic_DNA"/>
</dbReference>
<dbReference type="Proteomes" id="UP000768646">
    <property type="component" value="Unassembled WGS sequence"/>
</dbReference>
<comment type="caution">
    <text evidence="1">The sequence shown here is derived from an EMBL/GenBank/DDBJ whole genome shotgun (WGS) entry which is preliminary data.</text>
</comment>
<organism evidence="1 2">
    <name type="scientific">Pneumocystis oryctolagi</name>
    <dbReference type="NCBI Taxonomy" id="42067"/>
    <lineage>
        <taxon>Eukaryota</taxon>
        <taxon>Fungi</taxon>
        <taxon>Dikarya</taxon>
        <taxon>Ascomycota</taxon>
        <taxon>Taphrinomycotina</taxon>
        <taxon>Pneumocystomycetes</taxon>
        <taxon>Pneumocystaceae</taxon>
        <taxon>Pneumocystis</taxon>
    </lineage>
</organism>
<accession>A0ACB7C9C4</accession>
<feature type="non-terminal residue" evidence="1">
    <location>
        <position position="1"/>
    </location>
</feature>
<evidence type="ECO:0000313" key="2">
    <source>
        <dbReference type="Proteomes" id="UP000768646"/>
    </source>
</evidence>
<keyword evidence="2" id="KW-1185">Reference proteome</keyword>
<proteinExistence type="predicted"/>
<protein>
    <submittedName>
        <fullName evidence="1">Uncharacterized protein</fullName>
    </submittedName>
</protein>
<reference evidence="1 2" key="1">
    <citation type="journal article" date="2021" name="Commun. Biol.">
        <title>Genomic insights into the host specific adaptation of the Pneumocystis genus.</title>
        <authorList>
            <person name="Cisse O.H."/>
            <person name="Ma L."/>
            <person name="Dekker J.P."/>
            <person name="Khil P.P."/>
            <person name="Youn J.-H."/>
            <person name="Brenchley J.M."/>
            <person name="Blair R."/>
            <person name="Pahar B."/>
            <person name="Chabe M."/>
            <person name="Van Rompay K.K.A."/>
            <person name="Keesler R."/>
            <person name="Sukura A."/>
            <person name="Hirsch V."/>
            <person name="Kutty G."/>
            <person name="Liu Y."/>
            <person name="Peng L."/>
            <person name="Chen J."/>
            <person name="Song J."/>
            <person name="Weissenbacher-Lang C."/>
            <person name="Xu J."/>
            <person name="Upham N.S."/>
            <person name="Stajich J.E."/>
            <person name="Cuomo C.A."/>
            <person name="Cushion M.T."/>
            <person name="Kovacs J.A."/>
        </authorList>
    </citation>
    <scope>NUCLEOTIDE SEQUENCE [LARGE SCALE GENOMIC DNA]</scope>
    <source>
        <strain evidence="1 2">RABM</strain>
    </source>
</reference>